<dbReference type="AlphaFoldDB" id="A0A8J2YTS5"/>
<dbReference type="InterPro" id="IPR010657">
    <property type="entry name" value="ImpA_N"/>
</dbReference>
<sequence>MGARPVFNLDVLLAPISSETPVGADPRRDGAPGALYFALKDARATARAQERQADADEEAGTSFVHWQTVYELSTKLLSEQAKDLEVAAWLIEASLRLHGFAGLRDGFDLARGLVERYWDTLFPAPDEDGVAARVAALGGLNGSGAEGTLIQAIRKVPLTETVGSGPFAFWHYTIANRPPVTGTNRRPPPVRVTFDQVQDAVRQSSPDFLRQVGEDLAAARAAFRALTADLNGRCGPNAPSSSAISGVLEEVADAFAHLTSEIDLVPAPIAAEEPEPAVEETVNGTAPVVAGAGPIGSREEAFRQLLEVADYFRRTEPHSPLSYTLEDLVRRGRMSLPELLAELLPDQNARSVFLTAAGIRPKLDG</sequence>
<name>A0A8J2YTS5_9PROT</name>
<dbReference type="Proteomes" id="UP000646365">
    <property type="component" value="Unassembled WGS sequence"/>
</dbReference>
<protein>
    <submittedName>
        <fullName evidence="2">Type VI secretion protein</fullName>
    </submittedName>
</protein>
<gene>
    <name evidence="2" type="ORF">GCM10011611_28030</name>
</gene>
<dbReference type="NCBIfam" id="TIGR03363">
    <property type="entry name" value="VI_chp_8"/>
    <property type="match status" value="1"/>
</dbReference>
<evidence type="ECO:0000259" key="1">
    <source>
        <dbReference type="Pfam" id="PF06812"/>
    </source>
</evidence>
<reference evidence="2" key="2">
    <citation type="submission" date="2020-09" db="EMBL/GenBank/DDBJ databases">
        <authorList>
            <person name="Sun Q."/>
            <person name="Zhou Y."/>
        </authorList>
    </citation>
    <scope>NUCLEOTIDE SEQUENCE</scope>
    <source>
        <strain evidence="2">CGMCC 1.15725</strain>
    </source>
</reference>
<reference evidence="2" key="1">
    <citation type="journal article" date="2014" name="Int. J. Syst. Evol. Microbiol.">
        <title>Complete genome sequence of Corynebacterium casei LMG S-19264T (=DSM 44701T), isolated from a smear-ripened cheese.</title>
        <authorList>
            <consortium name="US DOE Joint Genome Institute (JGI-PGF)"/>
            <person name="Walter F."/>
            <person name="Albersmeier A."/>
            <person name="Kalinowski J."/>
            <person name="Ruckert C."/>
        </authorList>
    </citation>
    <scope>NUCLEOTIDE SEQUENCE</scope>
    <source>
        <strain evidence="2">CGMCC 1.15725</strain>
    </source>
</reference>
<evidence type="ECO:0000313" key="3">
    <source>
        <dbReference type="Proteomes" id="UP000646365"/>
    </source>
</evidence>
<feature type="domain" description="ImpA N-terminal" evidence="1">
    <location>
        <begin position="13"/>
        <end position="141"/>
    </location>
</feature>
<dbReference type="PANTHER" id="PTHR37951">
    <property type="entry name" value="CYTOPLASMIC PROTEIN-RELATED"/>
    <property type="match status" value="1"/>
</dbReference>
<organism evidence="2 3">
    <name type="scientific">Aliidongia dinghuensis</name>
    <dbReference type="NCBI Taxonomy" id="1867774"/>
    <lineage>
        <taxon>Bacteria</taxon>
        <taxon>Pseudomonadati</taxon>
        <taxon>Pseudomonadota</taxon>
        <taxon>Alphaproteobacteria</taxon>
        <taxon>Rhodospirillales</taxon>
        <taxon>Dongiaceae</taxon>
        <taxon>Aliidongia</taxon>
    </lineage>
</organism>
<dbReference type="RefSeq" id="WP_189046693.1">
    <property type="nucleotide sequence ID" value="NZ_BMJQ01000006.1"/>
</dbReference>
<comment type="caution">
    <text evidence="2">The sequence shown here is derived from an EMBL/GenBank/DDBJ whole genome shotgun (WGS) entry which is preliminary data.</text>
</comment>
<accession>A0A8J2YTS5</accession>
<dbReference type="Pfam" id="PF06812">
    <property type="entry name" value="ImpA_N"/>
    <property type="match status" value="1"/>
</dbReference>
<keyword evidence="3" id="KW-1185">Reference proteome</keyword>
<dbReference type="EMBL" id="BMJQ01000006">
    <property type="protein sequence ID" value="GGF20400.1"/>
    <property type="molecule type" value="Genomic_DNA"/>
</dbReference>
<dbReference type="InterPro" id="IPR017740">
    <property type="entry name" value="TssA-like"/>
</dbReference>
<proteinExistence type="predicted"/>
<evidence type="ECO:0000313" key="2">
    <source>
        <dbReference type="EMBL" id="GGF20400.1"/>
    </source>
</evidence>
<dbReference type="PANTHER" id="PTHR37951:SF1">
    <property type="entry name" value="TYPE VI SECRETION SYSTEM COMPONENT TSSA1"/>
    <property type="match status" value="1"/>
</dbReference>